<reference evidence="1" key="2">
    <citation type="journal article" date="2014" name="ISME J.">
        <title>Microbial stratification in low pH oxic and suboxic macroscopic growths along an acid mine drainage.</title>
        <authorList>
            <person name="Mendez-Garcia C."/>
            <person name="Mesa V."/>
            <person name="Sprenger R.R."/>
            <person name="Richter M."/>
            <person name="Diez M.S."/>
            <person name="Solano J."/>
            <person name="Bargiela R."/>
            <person name="Golyshina O.V."/>
            <person name="Manteca A."/>
            <person name="Ramos J.L."/>
            <person name="Gallego J.R."/>
            <person name="Llorente I."/>
            <person name="Martins Dos Santos V.A."/>
            <person name="Jensen O.N."/>
            <person name="Pelaez A.I."/>
            <person name="Sanchez J."/>
            <person name="Ferrer M."/>
        </authorList>
    </citation>
    <scope>NUCLEOTIDE SEQUENCE</scope>
</reference>
<evidence type="ECO:0000313" key="1">
    <source>
        <dbReference type="EMBL" id="EQD79471.1"/>
    </source>
</evidence>
<organism evidence="1">
    <name type="scientific">mine drainage metagenome</name>
    <dbReference type="NCBI Taxonomy" id="410659"/>
    <lineage>
        <taxon>unclassified sequences</taxon>
        <taxon>metagenomes</taxon>
        <taxon>ecological metagenomes</taxon>
    </lineage>
</organism>
<dbReference type="GO" id="GO:0016829">
    <property type="term" value="F:lyase activity"/>
    <property type="evidence" value="ECO:0007669"/>
    <property type="project" value="UniProtKB-KW"/>
</dbReference>
<keyword evidence="1" id="KW-0456">Lyase</keyword>
<dbReference type="AlphaFoldDB" id="T1C1W6"/>
<gene>
    <name evidence="1" type="ORF">B1A_01708</name>
</gene>
<name>T1C1W6_9ZZZZ</name>
<proteinExistence type="predicted"/>
<protein>
    <submittedName>
        <fullName evidence="1">Lactoylglutathione lyase protein</fullName>
    </submittedName>
</protein>
<sequence>MINHVSIGVSDISQARLFYDAVLKPLGYACLSNSKTSLGYGKGRV</sequence>
<dbReference type="Gene3D" id="3.10.180.10">
    <property type="entry name" value="2,3-Dihydroxybiphenyl 1,2-Dioxygenase, domain 1"/>
    <property type="match status" value="1"/>
</dbReference>
<dbReference type="InterPro" id="IPR029068">
    <property type="entry name" value="Glyas_Bleomycin-R_OHBP_Dase"/>
</dbReference>
<comment type="caution">
    <text evidence="1">The sequence shown here is derived from an EMBL/GenBank/DDBJ whole genome shotgun (WGS) entry which is preliminary data.</text>
</comment>
<dbReference type="EMBL" id="AUZX01001297">
    <property type="protein sequence ID" value="EQD79471.1"/>
    <property type="molecule type" value="Genomic_DNA"/>
</dbReference>
<feature type="non-terminal residue" evidence="1">
    <location>
        <position position="45"/>
    </location>
</feature>
<accession>T1C1W6</accession>
<reference evidence="1" key="1">
    <citation type="submission" date="2013-08" db="EMBL/GenBank/DDBJ databases">
        <authorList>
            <person name="Mendez C."/>
            <person name="Richter M."/>
            <person name="Ferrer M."/>
            <person name="Sanchez J."/>
        </authorList>
    </citation>
    <scope>NUCLEOTIDE SEQUENCE</scope>
</reference>